<dbReference type="InterPro" id="IPR003607">
    <property type="entry name" value="HD/PDEase_dom"/>
</dbReference>
<feature type="domain" description="ACT" evidence="8">
    <location>
        <begin position="716"/>
        <end position="790"/>
    </location>
</feature>
<evidence type="ECO:0000259" key="10">
    <source>
        <dbReference type="PROSITE" id="PS51880"/>
    </source>
</evidence>
<evidence type="ECO:0000259" key="9">
    <source>
        <dbReference type="PROSITE" id="PS51831"/>
    </source>
</evidence>
<dbReference type="InterPro" id="IPR004095">
    <property type="entry name" value="TGS"/>
</dbReference>
<dbReference type="Gene3D" id="1.10.3210.10">
    <property type="entry name" value="Hypothetical protein af1432"/>
    <property type="match status" value="1"/>
</dbReference>
<dbReference type="InterPro" id="IPR007685">
    <property type="entry name" value="RelA_SpoT"/>
</dbReference>
<sequence>MAQPTTPSPEITIETQGASAPQTDASARAKAQQDTPETRVPAVAQAPKEDPDLPGDATPGHPPPPIGKTPNVTRQYELVEFVRSYDPDLDEDLLNRAYVFAMKAHGGQMRQSGDPYFSHPVAVAAILADLKLDPVTIATALLHDVVEDTDVTVQDIAELFGDEVAQLVDGVTKISTKELPADVDGKAENFGKFILATCKDVRVLLVKLADRLHNMRTLHHTKPEKQQRIALETMEIYAPLARIIGIERFREELEDLSFYYLRPDDYAAITAGLKQVTERSVSDVIALSQTLRSEIEKAGIEAEIYSREKRAFSIWRKMQRKKQLFEELADIYAFRVIVPTEDDCYRALGVIHQNYRMIPGEFDDYISTPKPNNYRSIHTAVLLSKDKKGQKAEIQIRTKEMHEAAERGIAAHWKYKDASTRAQGKTVELKGSENYNDYEWLRQTVSSLESGGSASELLQTAKLEFYRDQIFCFTPRGRVIGLPVGASPIDFAYALHTDIGDTYSGAKVNGILRPNRHQLKNGDVVEILRTKDAPIPQGWESFAVTGSAKLRLRRRTKDLALKEQHALGERIIRNTFNVHDVPYSPDAVREAAKRMGFRGLKPLLEAVGRLEVADTAVLDEVYPNLRAGQKAQRRPIEPGKDVGKQTISIEGLSKGAALAFCQSCRPLPGERIIGVKGEGGRIRVHRIDCQLLAEQDDSDWLDLSWRNDPDAAFVVEVVVTVTNRTGAIGHIGSLLAKYEADIHDLRVENREVQFSDLRVEFAVRDARHLANVMTALRGSDFVVSAERSEGVK</sequence>
<dbReference type="SUPFAM" id="SSF81301">
    <property type="entry name" value="Nucleotidyltransferase"/>
    <property type="match status" value="1"/>
</dbReference>
<dbReference type="SUPFAM" id="SSF81271">
    <property type="entry name" value="TGS-like"/>
    <property type="match status" value="1"/>
</dbReference>
<evidence type="ECO:0000313" key="12">
    <source>
        <dbReference type="Proteomes" id="UP001595607"/>
    </source>
</evidence>
<dbReference type="CDD" id="cd05399">
    <property type="entry name" value="NT_Rel-Spo_like"/>
    <property type="match status" value="1"/>
</dbReference>
<feature type="region of interest" description="Disordered" evidence="7">
    <location>
        <begin position="1"/>
        <end position="71"/>
    </location>
</feature>
<proteinExistence type="inferred from homology"/>
<dbReference type="Pfam" id="PF04607">
    <property type="entry name" value="RelA_SpoT"/>
    <property type="match status" value="1"/>
</dbReference>
<feature type="compositionally biased region" description="Polar residues" evidence="7">
    <location>
        <begin position="16"/>
        <end position="25"/>
    </location>
</feature>
<dbReference type="InterPro" id="IPR012675">
    <property type="entry name" value="Beta-grasp_dom_sf"/>
</dbReference>
<dbReference type="Gene3D" id="3.30.70.260">
    <property type="match status" value="1"/>
</dbReference>
<feature type="domain" description="HD" evidence="9">
    <location>
        <begin position="116"/>
        <end position="215"/>
    </location>
</feature>
<dbReference type="PROSITE" id="PS51671">
    <property type="entry name" value="ACT"/>
    <property type="match status" value="1"/>
</dbReference>
<dbReference type="Proteomes" id="UP001595607">
    <property type="component" value="Unassembled WGS sequence"/>
</dbReference>
<feature type="compositionally biased region" description="Low complexity" evidence="7">
    <location>
        <begin position="1"/>
        <end position="15"/>
    </location>
</feature>
<feature type="domain" description="TGS" evidence="10">
    <location>
        <begin position="468"/>
        <end position="529"/>
    </location>
</feature>
<dbReference type="EC" id="2.7.6.5" evidence="1"/>
<keyword evidence="12" id="KW-1185">Reference proteome</keyword>
<dbReference type="InterPro" id="IPR043519">
    <property type="entry name" value="NT_sf"/>
</dbReference>
<evidence type="ECO:0000256" key="4">
    <source>
        <dbReference type="ARBA" id="ARBA00032407"/>
    </source>
</evidence>
<dbReference type="PANTHER" id="PTHR21262">
    <property type="entry name" value="GUANOSINE-3',5'-BIS DIPHOSPHATE 3'-PYROPHOSPHOHYDROLASE"/>
    <property type="match status" value="1"/>
</dbReference>
<dbReference type="Gene3D" id="3.10.20.30">
    <property type="match status" value="1"/>
</dbReference>
<evidence type="ECO:0000256" key="1">
    <source>
        <dbReference type="ARBA" id="ARBA00013251"/>
    </source>
</evidence>
<dbReference type="PROSITE" id="PS51831">
    <property type="entry name" value="HD"/>
    <property type="match status" value="1"/>
</dbReference>
<dbReference type="PANTHER" id="PTHR21262:SF36">
    <property type="entry name" value="BIFUNCTIONAL (P)PPGPP SYNTHASE_HYDROLASE SPOT"/>
    <property type="match status" value="1"/>
</dbReference>
<dbReference type="PROSITE" id="PS51880">
    <property type="entry name" value="TGS"/>
    <property type="match status" value="1"/>
</dbReference>
<dbReference type="SMART" id="SM00471">
    <property type="entry name" value="HDc"/>
    <property type="match status" value="1"/>
</dbReference>
<comment type="catalytic activity">
    <reaction evidence="5">
        <text>GTP + ATP = guanosine 3'-diphosphate 5'-triphosphate + AMP</text>
        <dbReference type="Rhea" id="RHEA:22088"/>
        <dbReference type="ChEBI" id="CHEBI:30616"/>
        <dbReference type="ChEBI" id="CHEBI:37565"/>
        <dbReference type="ChEBI" id="CHEBI:142410"/>
        <dbReference type="ChEBI" id="CHEBI:456215"/>
        <dbReference type="EC" id="2.7.6.5"/>
    </reaction>
</comment>
<comment type="function">
    <text evidence="6">In eubacteria ppGpp (guanosine 3'-diphosphate 5'-diphosphate) is a mediator of the stringent response that coordinates a variety of cellular activities in response to changes in nutritional abundance.</text>
</comment>
<evidence type="ECO:0000256" key="6">
    <source>
        <dbReference type="RuleBase" id="RU003847"/>
    </source>
</evidence>
<dbReference type="InterPro" id="IPR006674">
    <property type="entry name" value="HD_domain"/>
</dbReference>
<dbReference type="SMART" id="SM00954">
    <property type="entry name" value="RelA_SpoT"/>
    <property type="match status" value="1"/>
</dbReference>
<dbReference type="NCBIfam" id="TIGR00691">
    <property type="entry name" value="spoT_relA"/>
    <property type="match status" value="1"/>
</dbReference>
<dbReference type="InterPro" id="IPR033655">
    <property type="entry name" value="TGS_RelA/SpoT"/>
</dbReference>
<comment type="caution">
    <text evidence="11">The sequence shown here is derived from an EMBL/GenBank/DDBJ whole genome shotgun (WGS) entry which is preliminary data.</text>
</comment>
<evidence type="ECO:0000313" key="11">
    <source>
        <dbReference type="EMBL" id="MFC3303433.1"/>
    </source>
</evidence>
<accession>A0ABV7MD82</accession>
<keyword evidence="11" id="KW-0808">Transferase</keyword>
<dbReference type="GO" id="GO:0008728">
    <property type="term" value="F:GTP diphosphokinase activity"/>
    <property type="evidence" value="ECO:0007669"/>
    <property type="project" value="UniProtKB-EC"/>
</dbReference>
<evidence type="ECO:0000256" key="7">
    <source>
        <dbReference type="SAM" id="MobiDB-lite"/>
    </source>
</evidence>
<dbReference type="SUPFAM" id="SSF109604">
    <property type="entry name" value="HD-domain/PDEase-like"/>
    <property type="match status" value="1"/>
</dbReference>
<evidence type="ECO:0000256" key="2">
    <source>
        <dbReference type="ARBA" id="ARBA00014315"/>
    </source>
</evidence>
<dbReference type="InterPro" id="IPR045600">
    <property type="entry name" value="RelA/SpoT_AH_RIS"/>
</dbReference>
<gene>
    <name evidence="11" type="ORF">ACFONP_11895</name>
</gene>
<dbReference type="InterPro" id="IPR012676">
    <property type="entry name" value="TGS-like"/>
</dbReference>
<dbReference type="Pfam" id="PF13328">
    <property type="entry name" value="HD_4"/>
    <property type="match status" value="1"/>
</dbReference>
<dbReference type="CDD" id="cd00077">
    <property type="entry name" value="HDc"/>
    <property type="match status" value="1"/>
</dbReference>
<name>A0ABV7MD82_9PROT</name>
<reference evidence="12" key="1">
    <citation type="journal article" date="2019" name="Int. J. Syst. Evol. Microbiol.">
        <title>The Global Catalogue of Microorganisms (GCM) 10K type strain sequencing project: providing services to taxonomists for standard genome sequencing and annotation.</title>
        <authorList>
            <consortium name="The Broad Institute Genomics Platform"/>
            <consortium name="The Broad Institute Genome Sequencing Center for Infectious Disease"/>
            <person name="Wu L."/>
            <person name="Ma J."/>
        </authorList>
    </citation>
    <scope>NUCLEOTIDE SEQUENCE [LARGE SCALE GENOMIC DNA]</scope>
    <source>
        <strain evidence="12">KCTC 22245</strain>
    </source>
</reference>
<dbReference type="Pfam" id="PF02824">
    <property type="entry name" value="TGS"/>
    <property type="match status" value="1"/>
</dbReference>
<dbReference type="CDD" id="cd01668">
    <property type="entry name" value="TGS_RSH"/>
    <property type="match status" value="1"/>
</dbReference>
<dbReference type="InterPro" id="IPR045865">
    <property type="entry name" value="ACT-like_dom_sf"/>
</dbReference>
<evidence type="ECO:0000256" key="5">
    <source>
        <dbReference type="ARBA" id="ARBA00048244"/>
    </source>
</evidence>
<protein>
    <recommendedName>
        <fullName evidence="2">GTP pyrophosphokinase rsh</fullName>
        <ecNumber evidence="1">2.7.6.5</ecNumber>
    </recommendedName>
    <alternativeName>
        <fullName evidence="4">(p)ppGpp synthase</fullName>
    </alternativeName>
    <alternativeName>
        <fullName evidence="3">ATP:GTP 3'-pyrophosphotransferase</fullName>
    </alternativeName>
</protein>
<dbReference type="InterPro" id="IPR002912">
    <property type="entry name" value="ACT_dom"/>
</dbReference>
<dbReference type="EMBL" id="JBHRVA010000003">
    <property type="protein sequence ID" value="MFC3303433.1"/>
    <property type="molecule type" value="Genomic_DNA"/>
</dbReference>
<dbReference type="RefSeq" id="WP_189576005.1">
    <property type="nucleotide sequence ID" value="NZ_BMXU01000002.1"/>
</dbReference>
<dbReference type="InterPro" id="IPR004811">
    <property type="entry name" value="RelA/Spo_fam"/>
</dbReference>
<dbReference type="Pfam" id="PF19296">
    <property type="entry name" value="RelA_AH_RIS"/>
    <property type="match status" value="1"/>
</dbReference>
<dbReference type="Gene3D" id="3.30.460.10">
    <property type="entry name" value="Beta Polymerase, domain 2"/>
    <property type="match status" value="1"/>
</dbReference>
<evidence type="ECO:0000259" key="8">
    <source>
        <dbReference type="PROSITE" id="PS51671"/>
    </source>
</evidence>
<dbReference type="SUPFAM" id="SSF55021">
    <property type="entry name" value="ACT-like"/>
    <property type="match status" value="1"/>
</dbReference>
<evidence type="ECO:0000256" key="3">
    <source>
        <dbReference type="ARBA" id="ARBA00029754"/>
    </source>
</evidence>
<comment type="similarity">
    <text evidence="6">Belongs to the relA/spoT family.</text>
</comment>
<dbReference type="Pfam" id="PF13291">
    <property type="entry name" value="ACT_4"/>
    <property type="match status" value="1"/>
</dbReference>
<organism evidence="11 12">
    <name type="scientific">Parvularcula lutaonensis</name>
    <dbReference type="NCBI Taxonomy" id="491923"/>
    <lineage>
        <taxon>Bacteria</taxon>
        <taxon>Pseudomonadati</taxon>
        <taxon>Pseudomonadota</taxon>
        <taxon>Alphaproteobacteria</taxon>
        <taxon>Parvularculales</taxon>
        <taxon>Parvularculaceae</taxon>
        <taxon>Parvularcula</taxon>
    </lineage>
</organism>